<dbReference type="EMBL" id="CP141881">
    <property type="protein sequence ID" value="WRT63720.1"/>
    <property type="molecule type" value="Genomic_DNA"/>
</dbReference>
<organism evidence="1 2">
    <name type="scientific">Kwoniella shivajii</name>
    <dbReference type="NCBI Taxonomy" id="564305"/>
    <lineage>
        <taxon>Eukaryota</taxon>
        <taxon>Fungi</taxon>
        <taxon>Dikarya</taxon>
        <taxon>Basidiomycota</taxon>
        <taxon>Agaricomycotina</taxon>
        <taxon>Tremellomycetes</taxon>
        <taxon>Tremellales</taxon>
        <taxon>Cryptococcaceae</taxon>
        <taxon>Kwoniella</taxon>
    </lineage>
</organism>
<name>A0ABZ1CQ18_9TREE</name>
<evidence type="ECO:0000313" key="1">
    <source>
        <dbReference type="EMBL" id="WRT63720.1"/>
    </source>
</evidence>
<dbReference type="Proteomes" id="UP001329825">
    <property type="component" value="Chromosome 1"/>
</dbReference>
<evidence type="ECO:0008006" key="3">
    <source>
        <dbReference type="Google" id="ProtNLM"/>
    </source>
</evidence>
<sequence>MSSKESVTYGIKDQLHAFHRYGDLALLSNEGIIFKVDSKRLSDVSHVFKSMIEIGAAGGILGEKRKIDLRRPLEVDTSSRVLEAFMEMITVMNPQPPKLYFYDTLRLFEFCDKFDISSPVYSLVKKSLTHRAKKGGQWCLLIWSAERNDHHMVKIALQIMTDSRFLNPRLPIERSDDPSYVWKSVGFWEMMKRLPDNWQMNLLELTLKPERVEAYRGYSLTNANALRVSCNWQQVAESFIPKR</sequence>
<gene>
    <name evidence="1" type="ORF">IL334_000643</name>
</gene>
<keyword evidence="2" id="KW-1185">Reference proteome</keyword>
<reference evidence="1 2" key="1">
    <citation type="submission" date="2024-01" db="EMBL/GenBank/DDBJ databases">
        <title>Comparative genomics of Cryptococcus and Kwoniella reveals pathogenesis evolution and contrasting modes of karyotype evolution via chromosome fusion or intercentromeric recombination.</title>
        <authorList>
            <person name="Coelho M.A."/>
            <person name="David-Palma M."/>
            <person name="Shea T."/>
            <person name="Bowers K."/>
            <person name="McGinley-Smith S."/>
            <person name="Mohammad A.W."/>
            <person name="Gnirke A."/>
            <person name="Yurkov A.M."/>
            <person name="Nowrousian M."/>
            <person name="Sun S."/>
            <person name="Cuomo C.A."/>
            <person name="Heitman J."/>
        </authorList>
    </citation>
    <scope>NUCLEOTIDE SEQUENCE [LARGE SCALE GENOMIC DNA]</scope>
    <source>
        <strain evidence="1">CBS 11374</strain>
    </source>
</reference>
<protein>
    <recommendedName>
        <fullName evidence="3">BTB domain-containing protein</fullName>
    </recommendedName>
</protein>
<proteinExistence type="predicted"/>
<accession>A0ABZ1CQ18</accession>
<dbReference type="GeneID" id="87952774"/>
<evidence type="ECO:0000313" key="2">
    <source>
        <dbReference type="Proteomes" id="UP001329825"/>
    </source>
</evidence>
<dbReference type="RefSeq" id="XP_062788460.1">
    <property type="nucleotide sequence ID" value="XM_062932409.1"/>
</dbReference>